<evidence type="ECO:0000256" key="1">
    <source>
        <dbReference type="ARBA" id="ARBA00023015"/>
    </source>
</evidence>
<feature type="DNA-binding region" description="H-T-H motif" evidence="4">
    <location>
        <begin position="23"/>
        <end position="42"/>
    </location>
</feature>
<evidence type="ECO:0000259" key="5">
    <source>
        <dbReference type="PROSITE" id="PS50977"/>
    </source>
</evidence>
<dbReference type="Pfam" id="PF00440">
    <property type="entry name" value="TetR_N"/>
    <property type="match status" value="1"/>
</dbReference>
<name>A0ABV7CWH6_9BACI</name>
<dbReference type="RefSeq" id="WP_390272453.1">
    <property type="nucleotide sequence ID" value="NZ_JBHRSA010000043.1"/>
</dbReference>
<keyword evidence="1" id="KW-0805">Transcription regulation</keyword>
<dbReference type="PROSITE" id="PS50977">
    <property type="entry name" value="HTH_TETR_2"/>
    <property type="match status" value="1"/>
</dbReference>
<dbReference type="Gene3D" id="1.10.10.60">
    <property type="entry name" value="Homeodomain-like"/>
    <property type="match status" value="1"/>
</dbReference>
<dbReference type="InterPro" id="IPR050109">
    <property type="entry name" value="HTH-type_TetR-like_transc_reg"/>
</dbReference>
<dbReference type="Proteomes" id="UP001595279">
    <property type="component" value="Unassembled WGS sequence"/>
</dbReference>
<organism evidence="6 7">
    <name type="scientific">Virgibacillus xinjiangensis</name>
    <dbReference type="NCBI Taxonomy" id="393090"/>
    <lineage>
        <taxon>Bacteria</taxon>
        <taxon>Bacillati</taxon>
        <taxon>Bacillota</taxon>
        <taxon>Bacilli</taxon>
        <taxon>Bacillales</taxon>
        <taxon>Bacillaceae</taxon>
        <taxon>Virgibacillus</taxon>
    </lineage>
</organism>
<accession>A0ABV7CWH6</accession>
<proteinExistence type="predicted"/>
<dbReference type="InterPro" id="IPR001647">
    <property type="entry name" value="HTH_TetR"/>
</dbReference>
<evidence type="ECO:0000256" key="4">
    <source>
        <dbReference type="PROSITE-ProRule" id="PRU00335"/>
    </source>
</evidence>
<protein>
    <submittedName>
        <fullName evidence="6">TetR/AcrR family transcriptional regulator</fullName>
    </submittedName>
</protein>
<feature type="domain" description="HTH tetR-type" evidence="5">
    <location>
        <begin position="1"/>
        <end position="60"/>
    </location>
</feature>
<keyword evidence="2 4" id="KW-0238">DNA-binding</keyword>
<dbReference type="PRINTS" id="PR00455">
    <property type="entry name" value="HTHTETR"/>
</dbReference>
<comment type="caution">
    <text evidence="6">The sequence shown here is derived from an EMBL/GenBank/DDBJ whole genome shotgun (WGS) entry which is preliminary data.</text>
</comment>
<dbReference type="InterPro" id="IPR009057">
    <property type="entry name" value="Homeodomain-like_sf"/>
</dbReference>
<evidence type="ECO:0000313" key="6">
    <source>
        <dbReference type="EMBL" id="MFC3040822.1"/>
    </source>
</evidence>
<dbReference type="PANTHER" id="PTHR30055">
    <property type="entry name" value="HTH-TYPE TRANSCRIPTIONAL REGULATOR RUTR"/>
    <property type="match status" value="1"/>
</dbReference>
<dbReference type="SUPFAM" id="SSF46689">
    <property type="entry name" value="Homeodomain-like"/>
    <property type="match status" value="1"/>
</dbReference>
<gene>
    <name evidence="6" type="ORF">ACFOGI_11240</name>
</gene>
<dbReference type="Gene3D" id="1.10.357.10">
    <property type="entry name" value="Tetracycline Repressor, domain 2"/>
    <property type="match status" value="1"/>
</dbReference>
<keyword evidence="7" id="KW-1185">Reference proteome</keyword>
<evidence type="ECO:0000313" key="7">
    <source>
        <dbReference type="Proteomes" id="UP001595279"/>
    </source>
</evidence>
<dbReference type="PANTHER" id="PTHR30055:SF238">
    <property type="entry name" value="MYCOFACTOCIN BIOSYNTHESIS TRANSCRIPTIONAL REGULATOR MFTR-RELATED"/>
    <property type="match status" value="1"/>
</dbReference>
<keyword evidence="3" id="KW-0804">Transcription</keyword>
<dbReference type="EMBL" id="JBHRSA010000043">
    <property type="protein sequence ID" value="MFC3040822.1"/>
    <property type="molecule type" value="Genomic_DNA"/>
</dbReference>
<reference evidence="7" key="1">
    <citation type="journal article" date="2019" name="Int. J. Syst. Evol. Microbiol.">
        <title>The Global Catalogue of Microorganisms (GCM) 10K type strain sequencing project: providing services to taxonomists for standard genome sequencing and annotation.</title>
        <authorList>
            <consortium name="The Broad Institute Genomics Platform"/>
            <consortium name="The Broad Institute Genome Sequencing Center for Infectious Disease"/>
            <person name="Wu L."/>
            <person name="Ma J."/>
        </authorList>
    </citation>
    <scope>NUCLEOTIDE SEQUENCE [LARGE SCALE GENOMIC DNA]</scope>
    <source>
        <strain evidence="7">KCTC 13128</strain>
    </source>
</reference>
<evidence type="ECO:0000256" key="2">
    <source>
        <dbReference type="ARBA" id="ARBA00023125"/>
    </source>
</evidence>
<sequence>MSAEKIKLVAADQFSQYGFHDASLADIAEQVGIKKPSIYAHFKSKKDLFLHVLEDSYLAELEFFSTYFQQTSDLELEEQLRRLITYMITRYHEEVSFRFWLRSGFFPPQELYDVVMERFYAYLDNCESIITDIFHQHLQDRPANELDAEEAGIAFIGLLDSLFIEMQYGGLDRARRRVDASLEVFFRGMKAQA</sequence>
<evidence type="ECO:0000256" key="3">
    <source>
        <dbReference type="ARBA" id="ARBA00023163"/>
    </source>
</evidence>